<evidence type="ECO:0000313" key="1">
    <source>
        <dbReference type="EMBL" id="MBI4921763.1"/>
    </source>
</evidence>
<sequence length="84" mass="9471">MKKITFEKPERAAIVAKIQNYFVKELESEIGAIPAELLLAFFAESIGPFYYNQGVADAQAVFAKSLDDINDQIYGLEQREARAR</sequence>
<dbReference type="AlphaFoldDB" id="A0A933L0K6"/>
<accession>A0A933L0K6</accession>
<reference evidence="1" key="1">
    <citation type="submission" date="2020-07" db="EMBL/GenBank/DDBJ databases">
        <title>Huge and variable diversity of episymbiotic CPR bacteria and DPANN archaea in groundwater ecosystems.</title>
        <authorList>
            <person name="He C.Y."/>
            <person name="Keren R."/>
            <person name="Whittaker M."/>
            <person name="Farag I.F."/>
            <person name="Doudna J."/>
            <person name="Cate J.H.D."/>
            <person name="Banfield J.F."/>
        </authorList>
    </citation>
    <scope>NUCLEOTIDE SEQUENCE</scope>
    <source>
        <strain evidence="1">NC_groundwater_1586_Pr3_B-0.1um_66_15</strain>
    </source>
</reference>
<dbReference type="InterPro" id="IPR018680">
    <property type="entry name" value="DUF2164"/>
</dbReference>
<dbReference type="EMBL" id="JACRAF010000023">
    <property type="protein sequence ID" value="MBI4921763.1"/>
    <property type="molecule type" value="Genomic_DNA"/>
</dbReference>
<proteinExistence type="predicted"/>
<name>A0A933L0K6_9HYPH</name>
<comment type="caution">
    <text evidence="1">The sequence shown here is derived from an EMBL/GenBank/DDBJ whole genome shotgun (WGS) entry which is preliminary data.</text>
</comment>
<protein>
    <submittedName>
        <fullName evidence="1">DUF2164 domain-containing protein</fullName>
    </submittedName>
</protein>
<organism evidence="1 2">
    <name type="scientific">Devosia nanyangense</name>
    <dbReference type="NCBI Taxonomy" id="1228055"/>
    <lineage>
        <taxon>Bacteria</taxon>
        <taxon>Pseudomonadati</taxon>
        <taxon>Pseudomonadota</taxon>
        <taxon>Alphaproteobacteria</taxon>
        <taxon>Hyphomicrobiales</taxon>
        <taxon>Devosiaceae</taxon>
        <taxon>Devosia</taxon>
    </lineage>
</organism>
<gene>
    <name evidence="1" type="ORF">HY834_08435</name>
</gene>
<dbReference type="Proteomes" id="UP000782610">
    <property type="component" value="Unassembled WGS sequence"/>
</dbReference>
<evidence type="ECO:0000313" key="2">
    <source>
        <dbReference type="Proteomes" id="UP000782610"/>
    </source>
</evidence>
<dbReference type="Pfam" id="PF09932">
    <property type="entry name" value="DUF2164"/>
    <property type="match status" value="1"/>
</dbReference>